<keyword evidence="2" id="KW-1185">Reference proteome</keyword>
<reference evidence="1 2" key="1">
    <citation type="submission" date="2019-08" db="EMBL/GenBank/DDBJ databases">
        <title>In-depth cultivation of the pig gut microbiome towards novel bacterial diversity and tailored functional studies.</title>
        <authorList>
            <person name="Wylensek D."/>
            <person name="Hitch T.C.A."/>
            <person name="Clavel T."/>
        </authorList>
    </citation>
    <scope>NUCLEOTIDE SEQUENCE [LARGE SCALE GENOMIC DNA]</scope>
    <source>
        <strain evidence="1 2">BBE-744-WT-12</strain>
    </source>
</reference>
<sequence length="37" mass="4335">MYKWTEGKGMPGRRIGRYWKFKKDEADVWGKSGKAGE</sequence>
<dbReference type="AlphaFoldDB" id="A0A844G928"/>
<gene>
    <name evidence="1" type="ORF">FYJ85_17150</name>
</gene>
<comment type="caution">
    <text evidence="1">The sequence shown here is derived from an EMBL/GenBank/DDBJ whole genome shotgun (WGS) entry which is preliminary data.</text>
</comment>
<evidence type="ECO:0000313" key="1">
    <source>
        <dbReference type="EMBL" id="MST98769.1"/>
    </source>
</evidence>
<dbReference type="EMBL" id="VUNS01000023">
    <property type="protein sequence ID" value="MST98769.1"/>
    <property type="molecule type" value="Genomic_DNA"/>
</dbReference>
<evidence type="ECO:0008006" key="3">
    <source>
        <dbReference type="Google" id="ProtNLM"/>
    </source>
</evidence>
<proteinExistence type="predicted"/>
<organism evidence="1 2">
    <name type="scientific">Victivallis lenta</name>
    <dbReference type="NCBI Taxonomy" id="2606640"/>
    <lineage>
        <taxon>Bacteria</taxon>
        <taxon>Pseudomonadati</taxon>
        <taxon>Lentisphaerota</taxon>
        <taxon>Lentisphaeria</taxon>
        <taxon>Victivallales</taxon>
        <taxon>Victivallaceae</taxon>
        <taxon>Victivallis</taxon>
    </lineage>
</organism>
<accession>A0A844G928</accession>
<protein>
    <recommendedName>
        <fullName evidence="3">Excisionase family DNA binding protein</fullName>
    </recommendedName>
</protein>
<evidence type="ECO:0000313" key="2">
    <source>
        <dbReference type="Proteomes" id="UP000435649"/>
    </source>
</evidence>
<dbReference type="Proteomes" id="UP000435649">
    <property type="component" value="Unassembled WGS sequence"/>
</dbReference>
<name>A0A844G928_9BACT</name>